<dbReference type="PANTHER" id="PTHR48090">
    <property type="entry name" value="UNDECAPRENYL-PHOSPHATE 4-DEOXY-4-FORMAMIDO-L-ARABINOSE TRANSFERASE-RELATED"/>
    <property type="match status" value="1"/>
</dbReference>
<keyword evidence="1" id="KW-0812">Transmembrane</keyword>
<feature type="domain" description="Glycosyltransferase 2-like" evidence="2">
    <location>
        <begin position="16"/>
        <end position="168"/>
    </location>
</feature>
<evidence type="ECO:0000259" key="2">
    <source>
        <dbReference type="Pfam" id="PF00535"/>
    </source>
</evidence>
<dbReference type="InterPro" id="IPR001173">
    <property type="entry name" value="Glyco_trans_2-like"/>
</dbReference>
<feature type="transmembrane region" description="Helical" evidence="1">
    <location>
        <begin position="279"/>
        <end position="299"/>
    </location>
</feature>
<keyword evidence="3" id="KW-0808">Transferase</keyword>
<dbReference type="Proteomes" id="UP000189055">
    <property type="component" value="Chromosome"/>
</dbReference>
<keyword evidence="1" id="KW-0472">Membrane</keyword>
<dbReference type="KEGG" id="aper:A0U91_05355"/>
<dbReference type="AlphaFoldDB" id="A0A1U9LHP7"/>
<dbReference type="PANTHER" id="PTHR48090:SF7">
    <property type="entry name" value="RFBJ PROTEIN"/>
    <property type="match status" value="1"/>
</dbReference>
<reference evidence="3 4" key="1">
    <citation type="submission" date="2016-03" db="EMBL/GenBank/DDBJ databases">
        <title>Acetic acid bacteria sequencing.</title>
        <authorList>
            <person name="Brandt J."/>
            <person name="Jakob F."/>
            <person name="Vogel R.F."/>
        </authorList>
    </citation>
    <scope>NUCLEOTIDE SEQUENCE [LARGE SCALE GENOMIC DNA]</scope>
    <source>
        <strain evidence="3 4">TMW2.1084</strain>
    </source>
</reference>
<feature type="transmembrane region" description="Helical" evidence="1">
    <location>
        <begin position="236"/>
        <end position="259"/>
    </location>
</feature>
<name>A0A1U9LHP7_9PROT</name>
<dbReference type="EMBL" id="CP014687">
    <property type="protein sequence ID" value="AQT05984.1"/>
    <property type="molecule type" value="Genomic_DNA"/>
</dbReference>
<protein>
    <submittedName>
        <fullName evidence="3">Glycosyl transferase family 2</fullName>
    </submittedName>
</protein>
<evidence type="ECO:0000313" key="3">
    <source>
        <dbReference type="EMBL" id="AQT05984.1"/>
    </source>
</evidence>
<dbReference type="STRING" id="1076596.A0U91_05355"/>
<keyword evidence="1" id="KW-1133">Transmembrane helix</keyword>
<accession>A0A1U9LHP7</accession>
<dbReference type="CDD" id="cd04179">
    <property type="entry name" value="DPM_DPG-synthase_like"/>
    <property type="match status" value="1"/>
</dbReference>
<dbReference type="GO" id="GO:0016740">
    <property type="term" value="F:transferase activity"/>
    <property type="evidence" value="ECO:0007669"/>
    <property type="project" value="UniProtKB-KW"/>
</dbReference>
<proteinExistence type="predicted"/>
<organism evidence="3 4">
    <name type="scientific">Acetobacter persici</name>
    <dbReference type="NCBI Taxonomy" id="1076596"/>
    <lineage>
        <taxon>Bacteria</taxon>
        <taxon>Pseudomonadati</taxon>
        <taxon>Pseudomonadota</taxon>
        <taxon>Alphaproteobacteria</taxon>
        <taxon>Acetobacterales</taxon>
        <taxon>Acetobacteraceae</taxon>
        <taxon>Acetobacter</taxon>
    </lineage>
</organism>
<evidence type="ECO:0000256" key="1">
    <source>
        <dbReference type="SAM" id="Phobius"/>
    </source>
</evidence>
<sequence length="332" mass="36012">MTTLLPSDQRAPKIVVLIPCYNEEITIASVVQDFRAALPETPIYVYDNNSTDQTVARAQAAGAIVRTESLQGKGYVIRRMFSDIDADFYILVDGDATYEAAAAPAMLRLAMENGLDMVNGARVTDRVDAYRRGHVLGNRVLTGLVTSVFGRRLSDMLTGYRVFSRRFVKSFPALSSGFETETEFTVHALEQAMPIGELPTRYVERPPGSTSKLKTYSDGFRILGMIINLVKQERPLMFFSIISGLTLLCGIGLGVPVVLDFFRTGLVPRLPTAVLATGLVTLSAFSMGCGLILDSVALGRREAKRLAYLALPAPLRLESALPASSAPSAAGH</sequence>
<dbReference type="InterPro" id="IPR029044">
    <property type="entry name" value="Nucleotide-diphossugar_trans"/>
</dbReference>
<evidence type="ECO:0000313" key="4">
    <source>
        <dbReference type="Proteomes" id="UP000189055"/>
    </source>
</evidence>
<dbReference type="SUPFAM" id="SSF53448">
    <property type="entry name" value="Nucleotide-diphospho-sugar transferases"/>
    <property type="match status" value="1"/>
</dbReference>
<dbReference type="Gene3D" id="3.90.550.10">
    <property type="entry name" value="Spore Coat Polysaccharide Biosynthesis Protein SpsA, Chain A"/>
    <property type="match status" value="1"/>
</dbReference>
<gene>
    <name evidence="3" type="ORF">A0U91_05355</name>
</gene>
<dbReference type="InterPro" id="IPR050256">
    <property type="entry name" value="Glycosyltransferase_2"/>
</dbReference>
<dbReference type="Pfam" id="PF00535">
    <property type="entry name" value="Glycos_transf_2"/>
    <property type="match status" value="1"/>
</dbReference>